<feature type="transmembrane region" description="Helical" evidence="2">
    <location>
        <begin position="136"/>
        <end position="159"/>
    </location>
</feature>
<dbReference type="GO" id="GO:0008168">
    <property type="term" value="F:methyltransferase activity"/>
    <property type="evidence" value="ECO:0007669"/>
    <property type="project" value="UniProtKB-KW"/>
</dbReference>
<accession>A0A2P6V593</accession>
<feature type="compositionally biased region" description="Basic residues" evidence="1">
    <location>
        <begin position="50"/>
        <end position="59"/>
    </location>
</feature>
<dbReference type="AlphaFoldDB" id="A0A2P6V593"/>
<feature type="compositionally biased region" description="Acidic residues" evidence="1">
    <location>
        <begin position="85"/>
        <end position="95"/>
    </location>
</feature>
<dbReference type="EMBL" id="LHPF02000028">
    <property type="protein sequence ID" value="PSC69254.1"/>
    <property type="molecule type" value="Genomic_DNA"/>
</dbReference>
<evidence type="ECO:0000313" key="4">
    <source>
        <dbReference type="Proteomes" id="UP000239649"/>
    </source>
</evidence>
<dbReference type="GO" id="GO:0032259">
    <property type="term" value="P:methylation"/>
    <property type="evidence" value="ECO:0007669"/>
    <property type="project" value="UniProtKB-KW"/>
</dbReference>
<keyword evidence="2" id="KW-0472">Membrane</keyword>
<feature type="region of interest" description="Disordered" evidence="1">
    <location>
        <begin position="19"/>
        <end position="95"/>
    </location>
</feature>
<evidence type="ECO:0000313" key="3">
    <source>
        <dbReference type="EMBL" id="PSC69254.1"/>
    </source>
</evidence>
<evidence type="ECO:0000256" key="2">
    <source>
        <dbReference type="SAM" id="Phobius"/>
    </source>
</evidence>
<keyword evidence="2" id="KW-0812">Transmembrane</keyword>
<feature type="compositionally biased region" description="Low complexity" evidence="1">
    <location>
        <begin position="34"/>
        <end position="49"/>
    </location>
</feature>
<proteinExistence type="predicted"/>
<dbReference type="Proteomes" id="UP000239649">
    <property type="component" value="Unassembled WGS sequence"/>
</dbReference>
<organism evidence="3 4">
    <name type="scientific">Micractinium conductrix</name>
    <dbReference type="NCBI Taxonomy" id="554055"/>
    <lineage>
        <taxon>Eukaryota</taxon>
        <taxon>Viridiplantae</taxon>
        <taxon>Chlorophyta</taxon>
        <taxon>core chlorophytes</taxon>
        <taxon>Trebouxiophyceae</taxon>
        <taxon>Chlorellales</taxon>
        <taxon>Chlorellaceae</taxon>
        <taxon>Chlorella clade</taxon>
        <taxon>Micractinium</taxon>
    </lineage>
</organism>
<reference evidence="3 4" key="1">
    <citation type="journal article" date="2018" name="Plant J.">
        <title>Genome sequences of Chlorella sorokiniana UTEX 1602 and Micractinium conductrix SAG 241.80: implications to maltose excretion by a green alga.</title>
        <authorList>
            <person name="Arriola M.B."/>
            <person name="Velmurugan N."/>
            <person name="Zhang Y."/>
            <person name="Plunkett M.H."/>
            <person name="Hondzo H."/>
            <person name="Barney B.M."/>
        </authorList>
    </citation>
    <scope>NUCLEOTIDE SEQUENCE [LARGE SCALE GENOMIC DNA]</scope>
    <source>
        <strain evidence="3 4">SAG 241.80</strain>
    </source>
</reference>
<protein>
    <submittedName>
        <fullName evidence="3">Histone-lysine N-methyltransferase EZH2</fullName>
    </submittedName>
</protein>
<comment type="caution">
    <text evidence="3">The sequence shown here is derived from an EMBL/GenBank/DDBJ whole genome shotgun (WGS) entry which is preliminary data.</text>
</comment>
<keyword evidence="2" id="KW-1133">Transmembrane helix</keyword>
<keyword evidence="4" id="KW-1185">Reference proteome</keyword>
<sequence>MESLCAAPRLAGARTSVAAPLCTPSRQRDGRTVARAAAAAAAPPRSSTSPRRRHRRRCRQPSSGRDSGWGSPSADTLDWPASSGDSEDEDAELDLFPEESEGDPEFVVENVLATALIALAVLAGGAILFKLLYIAYALISAAVRYTAVGILLAVGLLAFQPGRWWF</sequence>
<evidence type="ECO:0000256" key="1">
    <source>
        <dbReference type="SAM" id="MobiDB-lite"/>
    </source>
</evidence>
<name>A0A2P6V593_9CHLO</name>
<gene>
    <name evidence="3" type="ORF">C2E20_7221</name>
</gene>
<feature type="transmembrane region" description="Helical" evidence="2">
    <location>
        <begin position="111"/>
        <end position="129"/>
    </location>
</feature>